<dbReference type="InterPro" id="IPR014825">
    <property type="entry name" value="DNA_alkylation"/>
</dbReference>
<dbReference type="Gene3D" id="1.25.10.90">
    <property type="match status" value="1"/>
</dbReference>
<evidence type="ECO:0000313" key="1">
    <source>
        <dbReference type="EMBL" id="KKN86326.1"/>
    </source>
</evidence>
<dbReference type="PANTHER" id="PTHR34070:SF1">
    <property type="entry name" value="DNA ALKYLATION REPAIR PROTEIN"/>
    <property type="match status" value="1"/>
</dbReference>
<reference evidence="1" key="1">
    <citation type="journal article" date="2015" name="Nature">
        <title>Complex archaea that bridge the gap between prokaryotes and eukaryotes.</title>
        <authorList>
            <person name="Spang A."/>
            <person name="Saw J.H."/>
            <person name="Jorgensen S.L."/>
            <person name="Zaremba-Niedzwiedzka K."/>
            <person name="Martijn J."/>
            <person name="Lind A.E."/>
            <person name="van Eijk R."/>
            <person name="Schleper C."/>
            <person name="Guy L."/>
            <person name="Ettema T.J."/>
        </authorList>
    </citation>
    <scope>NUCLEOTIDE SEQUENCE</scope>
</reference>
<name>A0A0F9WK13_9ZZZZ</name>
<protein>
    <recommendedName>
        <fullName evidence="2">DNA alkylation repair enzyme</fullName>
    </recommendedName>
</protein>
<dbReference type="EMBL" id="LAZR01000149">
    <property type="protein sequence ID" value="KKN86326.1"/>
    <property type="molecule type" value="Genomic_DNA"/>
</dbReference>
<accession>A0A0F9WK13</accession>
<organism evidence="1">
    <name type="scientific">marine sediment metagenome</name>
    <dbReference type="NCBI Taxonomy" id="412755"/>
    <lineage>
        <taxon>unclassified sequences</taxon>
        <taxon>metagenomes</taxon>
        <taxon>ecological metagenomes</taxon>
    </lineage>
</organism>
<dbReference type="PANTHER" id="PTHR34070">
    <property type="entry name" value="ARMADILLO-TYPE FOLD"/>
    <property type="match status" value="1"/>
</dbReference>
<comment type="caution">
    <text evidence="1">The sequence shown here is derived from an EMBL/GenBank/DDBJ whole genome shotgun (WGS) entry which is preliminary data.</text>
</comment>
<dbReference type="AlphaFoldDB" id="A0A0F9WK13"/>
<dbReference type="SUPFAM" id="SSF48371">
    <property type="entry name" value="ARM repeat"/>
    <property type="match status" value="1"/>
</dbReference>
<dbReference type="CDD" id="cd06561">
    <property type="entry name" value="AlkD_like"/>
    <property type="match status" value="1"/>
</dbReference>
<evidence type="ECO:0008006" key="2">
    <source>
        <dbReference type="Google" id="ProtNLM"/>
    </source>
</evidence>
<dbReference type="Pfam" id="PF08713">
    <property type="entry name" value="DNA_alkylation"/>
    <property type="match status" value="1"/>
</dbReference>
<dbReference type="InterPro" id="IPR016024">
    <property type="entry name" value="ARM-type_fold"/>
</dbReference>
<gene>
    <name evidence="1" type="ORF">LCGC14_0270250</name>
</gene>
<proteinExistence type="predicted"/>
<sequence>MNLAPYMAQLNALANPTAVDKLHSAHKVDRPYLGVTNPQINDLTKTWRAELSLADRISLADALWQTDIFEARLAAAKLLTQARLRPDDEAAWQLIQSWVPDFDSWAIADHACMAAQKRLLADPQRLDVVESWTQSGELWSKRAALVATLPWTKQNNPKPEELDARERILGWAAGYLPVKNGILQKAIAWWVRDLSRHDPARAAEFIEANRTHLKPYAIKEAARYLPDFPLETATDDADAASED</sequence>